<evidence type="ECO:0000256" key="1">
    <source>
        <dbReference type="SAM" id="Phobius"/>
    </source>
</evidence>
<dbReference type="EMBL" id="JAGQDE010000003">
    <property type="protein sequence ID" value="MBQ0958586.1"/>
    <property type="molecule type" value="Genomic_DNA"/>
</dbReference>
<evidence type="ECO:0000313" key="2">
    <source>
        <dbReference type="EMBL" id="MBQ0958586.1"/>
    </source>
</evidence>
<dbReference type="Proteomes" id="UP000678374">
    <property type="component" value="Unassembled WGS sequence"/>
</dbReference>
<keyword evidence="1" id="KW-0472">Membrane</keyword>
<accession>A0A941BFB5</accession>
<protein>
    <submittedName>
        <fullName evidence="2">Uncharacterized protein</fullName>
    </submittedName>
</protein>
<keyword evidence="1" id="KW-1133">Transmembrane helix</keyword>
<keyword evidence="3" id="KW-1185">Reference proteome</keyword>
<comment type="caution">
    <text evidence="2">The sequence shown here is derived from an EMBL/GenBank/DDBJ whole genome shotgun (WGS) entry which is preliminary data.</text>
</comment>
<feature type="transmembrane region" description="Helical" evidence="1">
    <location>
        <begin position="40"/>
        <end position="56"/>
    </location>
</feature>
<gene>
    <name evidence="2" type="ORF">KAK06_06400</name>
</gene>
<evidence type="ECO:0000313" key="3">
    <source>
        <dbReference type="Proteomes" id="UP000678374"/>
    </source>
</evidence>
<reference evidence="2" key="1">
    <citation type="submission" date="2021-04" db="EMBL/GenBank/DDBJ databases">
        <title>The genome sequence of Ideonella sp. 4Y11.</title>
        <authorList>
            <person name="Liu Y."/>
        </authorList>
    </citation>
    <scope>NUCLEOTIDE SEQUENCE</scope>
    <source>
        <strain evidence="2">4Y11</strain>
    </source>
</reference>
<organism evidence="2 3">
    <name type="scientific">Ideonella aquatica</name>
    <dbReference type="NCBI Taxonomy" id="2824119"/>
    <lineage>
        <taxon>Bacteria</taxon>
        <taxon>Pseudomonadati</taxon>
        <taxon>Pseudomonadota</taxon>
        <taxon>Betaproteobacteria</taxon>
        <taxon>Burkholderiales</taxon>
        <taxon>Sphaerotilaceae</taxon>
        <taxon>Ideonella</taxon>
    </lineage>
</organism>
<proteinExistence type="predicted"/>
<dbReference type="RefSeq" id="WP_210801082.1">
    <property type="nucleotide sequence ID" value="NZ_JAGQDE010000003.1"/>
</dbReference>
<name>A0A941BFB5_9BURK</name>
<sequence length="81" mass="9201">MRKSTKTDDSSLRRLSLHLSVIFVCLWVAAISLALFGGPFWLQVVLGLLGLGVALADRKYIRQRARATFYNEAPDQEQRQH</sequence>
<feature type="transmembrane region" description="Helical" evidence="1">
    <location>
        <begin position="12"/>
        <end position="34"/>
    </location>
</feature>
<keyword evidence="1" id="KW-0812">Transmembrane</keyword>
<dbReference type="AlphaFoldDB" id="A0A941BFB5"/>